<name>A0A9W9FDS9_9EURO</name>
<feature type="region of interest" description="Disordered" evidence="1">
    <location>
        <begin position="204"/>
        <end position="224"/>
    </location>
</feature>
<evidence type="ECO:0000313" key="2">
    <source>
        <dbReference type="EMBL" id="KAJ5098337.1"/>
    </source>
</evidence>
<dbReference type="GeneID" id="81356811"/>
<dbReference type="RefSeq" id="XP_056473991.1">
    <property type="nucleotide sequence ID" value="XM_056617832.1"/>
</dbReference>
<comment type="caution">
    <text evidence="2">The sequence shown here is derived from an EMBL/GenBank/DDBJ whole genome shotgun (WGS) entry which is preliminary data.</text>
</comment>
<gene>
    <name evidence="2" type="ORF">N7532_005338</name>
</gene>
<reference evidence="2" key="2">
    <citation type="journal article" date="2023" name="IMA Fungus">
        <title>Comparative genomic study of the Penicillium genus elucidates a diverse pangenome and 15 lateral gene transfer events.</title>
        <authorList>
            <person name="Petersen C."/>
            <person name="Sorensen T."/>
            <person name="Nielsen M.R."/>
            <person name="Sondergaard T.E."/>
            <person name="Sorensen J.L."/>
            <person name="Fitzpatrick D.A."/>
            <person name="Frisvad J.C."/>
            <person name="Nielsen K.L."/>
        </authorList>
    </citation>
    <scope>NUCLEOTIDE SEQUENCE</scope>
    <source>
        <strain evidence="2">IBT 30761</strain>
    </source>
</reference>
<dbReference type="AlphaFoldDB" id="A0A9W9FDS9"/>
<organism evidence="2 3">
    <name type="scientific">Penicillium argentinense</name>
    <dbReference type="NCBI Taxonomy" id="1131581"/>
    <lineage>
        <taxon>Eukaryota</taxon>
        <taxon>Fungi</taxon>
        <taxon>Dikarya</taxon>
        <taxon>Ascomycota</taxon>
        <taxon>Pezizomycotina</taxon>
        <taxon>Eurotiomycetes</taxon>
        <taxon>Eurotiomycetidae</taxon>
        <taxon>Eurotiales</taxon>
        <taxon>Aspergillaceae</taxon>
        <taxon>Penicillium</taxon>
    </lineage>
</organism>
<proteinExistence type="predicted"/>
<sequence length="416" mass="47173">MSPGDLLTEIASFKRYSDADRPPGTPRLNLFINSETTSHAHDTYYRVEFTINRAKDDPERRPFIIHWDPIEDGFSQSALILRCRSAFQPEKGFEVLDIDTSELPTKSLHPREVSTKDPFFKQFEPGTSASWSVDLPSVYFDARRSMNGYHLIWVGGQIPLWDWGTLAEYSESRRRLAPKSPAIVLPNGAFQSFTVIDDESDLEDDVGEWGSSPRPMSPSARVPDSPVLSMQIAGPETLSVKDRSLQGRLHYPVTVMISYDAAPGPDNDKKPIVFHASIFNIMDSHYHGFRLYVKDNDEWRGHNVNGELLHHVYSSPPELVCVGQNKRNEFQTLMPGESWSFTRTVSDFPKNFAPGDRFRYGFNGAPLSWWDWGNFHDHNDTLVAAGEINVARPIDNDGRPELVVPASNWVEFTLVE</sequence>
<protein>
    <submittedName>
        <fullName evidence="2">Uncharacterized protein</fullName>
    </submittedName>
</protein>
<dbReference type="OrthoDB" id="4323953at2759"/>
<evidence type="ECO:0000256" key="1">
    <source>
        <dbReference type="SAM" id="MobiDB-lite"/>
    </source>
</evidence>
<reference evidence="2" key="1">
    <citation type="submission" date="2022-11" db="EMBL/GenBank/DDBJ databases">
        <authorList>
            <person name="Petersen C."/>
        </authorList>
    </citation>
    <scope>NUCLEOTIDE SEQUENCE</scope>
    <source>
        <strain evidence="2">IBT 30761</strain>
    </source>
</reference>
<accession>A0A9W9FDS9</accession>
<keyword evidence="3" id="KW-1185">Reference proteome</keyword>
<dbReference type="Proteomes" id="UP001149074">
    <property type="component" value="Unassembled WGS sequence"/>
</dbReference>
<dbReference type="EMBL" id="JAPQKI010000005">
    <property type="protein sequence ID" value="KAJ5098337.1"/>
    <property type="molecule type" value="Genomic_DNA"/>
</dbReference>
<evidence type="ECO:0000313" key="3">
    <source>
        <dbReference type="Proteomes" id="UP001149074"/>
    </source>
</evidence>